<dbReference type="EMBL" id="BOOY01000008">
    <property type="protein sequence ID" value="GIJ02225.1"/>
    <property type="molecule type" value="Genomic_DNA"/>
</dbReference>
<sequence length="302" mass="31184">MRRTGAAAVAAVLTAALMTGCGAPGGVDGDLTDNWPAVAAPTGFVPPADTCHAAAFSDVGFRDAYEQVDCDEPHRTETVAVGTFTGAPATAAAPPAQGSPGAKAAYTDCDAKAVAHVGGDWRTARLWLGVVQPSPAAWTGGARWYRCDLVEVSSIEDDGDLVNRTGTLRSALTDQASPLRLTCYAVQLDAAGAIDTMPARSCTTSHNAEFVGVWKAGELPYPTGGTQWAPFHAGCRGLIAAYAGVPNDKNLEFRTGVVSLPGGEDVWADGDRGVRCYLWVAGADLTASVKGGGDKALPIQYE</sequence>
<feature type="signal peptide" evidence="1">
    <location>
        <begin position="1"/>
        <end position="23"/>
    </location>
</feature>
<feature type="domain" description="Septum formation-related" evidence="2">
    <location>
        <begin position="50"/>
        <end position="276"/>
    </location>
</feature>
<protein>
    <recommendedName>
        <fullName evidence="2">Septum formation-related domain-containing protein</fullName>
    </recommendedName>
</protein>
<proteinExistence type="predicted"/>
<evidence type="ECO:0000313" key="3">
    <source>
        <dbReference type="EMBL" id="GIJ02225.1"/>
    </source>
</evidence>
<dbReference type="AlphaFoldDB" id="A0A8J3Y630"/>
<dbReference type="Proteomes" id="UP000652013">
    <property type="component" value="Unassembled WGS sequence"/>
</dbReference>
<keyword evidence="4" id="KW-1185">Reference proteome</keyword>
<dbReference type="Pfam" id="PF13845">
    <property type="entry name" value="Septum_form"/>
    <property type="match status" value="1"/>
</dbReference>
<reference evidence="3" key="1">
    <citation type="submission" date="2021-01" db="EMBL/GenBank/DDBJ databases">
        <title>Whole genome shotgun sequence of Spirilliplanes yamanashiensis NBRC 15828.</title>
        <authorList>
            <person name="Komaki H."/>
            <person name="Tamura T."/>
        </authorList>
    </citation>
    <scope>NUCLEOTIDE SEQUENCE</scope>
    <source>
        <strain evidence="3">NBRC 15828</strain>
    </source>
</reference>
<evidence type="ECO:0000256" key="1">
    <source>
        <dbReference type="SAM" id="SignalP"/>
    </source>
</evidence>
<accession>A0A8J3Y630</accession>
<comment type="caution">
    <text evidence="3">The sequence shown here is derived from an EMBL/GenBank/DDBJ whole genome shotgun (WGS) entry which is preliminary data.</text>
</comment>
<gene>
    <name evidence="3" type="ORF">Sya03_15770</name>
</gene>
<evidence type="ECO:0000259" key="2">
    <source>
        <dbReference type="Pfam" id="PF13845"/>
    </source>
</evidence>
<dbReference type="InterPro" id="IPR026004">
    <property type="entry name" value="Septum_form"/>
</dbReference>
<keyword evidence="1" id="KW-0732">Signal</keyword>
<evidence type="ECO:0000313" key="4">
    <source>
        <dbReference type="Proteomes" id="UP000652013"/>
    </source>
</evidence>
<dbReference type="PROSITE" id="PS51257">
    <property type="entry name" value="PROKAR_LIPOPROTEIN"/>
    <property type="match status" value="1"/>
</dbReference>
<organism evidence="3 4">
    <name type="scientific">Spirilliplanes yamanashiensis</name>
    <dbReference type="NCBI Taxonomy" id="42233"/>
    <lineage>
        <taxon>Bacteria</taxon>
        <taxon>Bacillati</taxon>
        <taxon>Actinomycetota</taxon>
        <taxon>Actinomycetes</taxon>
        <taxon>Micromonosporales</taxon>
        <taxon>Micromonosporaceae</taxon>
        <taxon>Spirilliplanes</taxon>
    </lineage>
</organism>
<feature type="chain" id="PRO_5039532643" description="Septum formation-related domain-containing protein" evidence="1">
    <location>
        <begin position="24"/>
        <end position="302"/>
    </location>
</feature>
<dbReference type="RefSeq" id="WP_203937529.1">
    <property type="nucleotide sequence ID" value="NZ_BAAAGJ010000019.1"/>
</dbReference>
<name>A0A8J3Y630_9ACTN</name>